<evidence type="ECO:0000313" key="5">
    <source>
        <dbReference type="Proteomes" id="UP001163687"/>
    </source>
</evidence>
<feature type="region of interest" description="Disordered" evidence="1">
    <location>
        <begin position="513"/>
        <end position="557"/>
    </location>
</feature>
<feature type="compositionally biased region" description="Basic and acidic residues" evidence="1">
    <location>
        <begin position="208"/>
        <end position="220"/>
    </location>
</feature>
<dbReference type="RefSeq" id="WP_264842101.1">
    <property type="nucleotide sequence ID" value="NZ_AP025628.1"/>
</dbReference>
<accession>A0AA35CN57</accession>
<keyword evidence="3" id="KW-0732">Signal</keyword>
<name>A0AA35CN57_9FIRM</name>
<evidence type="ECO:0000256" key="1">
    <source>
        <dbReference type="SAM" id="MobiDB-lite"/>
    </source>
</evidence>
<dbReference type="EMBL" id="AP025628">
    <property type="protein sequence ID" value="BDG61453.1"/>
    <property type="molecule type" value="Genomic_DNA"/>
</dbReference>
<keyword evidence="5" id="KW-1185">Reference proteome</keyword>
<evidence type="ECO:0000256" key="3">
    <source>
        <dbReference type="SAM" id="SignalP"/>
    </source>
</evidence>
<feature type="chain" id="PRO_5041312305" description="Type I phosphodiesterase / nucleotide pyrophosphatase" evidence="3">
    <location>
        <begin position="24"/>
        <end position="557"/>
    </location>
</feature>
<evidence type="ECO:0008006" key="6">
    <source>
        <dbReference type="Google" id="ProtNLM"/>
    </source>
</evidence>
<evidence type="ECO:0000313" key="4">
    <source>
        <dbReference type="EMBL" id="BDG61453.1"/>
    </source>
</evidence>
<dbReference type="SUPFAM" id="SSF53649">
    <property type="entry name" value="Alkaline phosphatase-like"/>
    <property type="match status" value="1"/>
</dbReference>
<feature type="transmembrane region" description="Helical" evidence="2">
    <location>
        <begin position="405"/>
        <end position="424"/>
    </location>
</feature>
<feature type="compositionally biased region" description="Basic residues" evidence="1">
    <location>
        <begin position="545"/>
        <end position="557"/>
    </location>
</feature>
<proteinExistence type="predicted"/>
<keyword evidence="2" id="KW-0472">Membrane</keyword>
<feature type="transmembrane region" description="Helical" evidence="2">
    <location>
        <begin position="436"/>
        <end position="462"/>
    </location>
</feature>
<gene>
    <name evidence="4" type="ORF">caldi_25430</name>
</gene>
<protein>
    <recommendedName>
        <fullName evidence="6">Type I phosphodiesterase / nucleotide pyrophosphatase</fullName>
    </recommendedName>
</protein>
<feature type="transmembrane region" description="Helical" evidence="2">
    <location>
        <begin position="482"/>
        <end position="504"/>
    </location>
</feature>
<dbReference type="InterPro" id="IPR017850">
    <property type="entry name" value="Alkaline_phosphatase_core_sf"/>
</dbReference>
<keyword evidence="2" id="KW-1133">Transmembrane helix</keyword>
<evidence type="ECO:0000256" key="2">
    <source>
        <dbReference type="SAM" id="Phobius"/>
    </source>
</evidence>
<keyword evidence="2" id="KW-0812">Transmembrane</keyword>
<dbReference type="KEGG" id="cmic:caldi_25430"/>
<feature type="region of interest" description="Disordered" evidence="1">
    <location>
        <begin position="208"/>
        <end position="228"/>
    </location>
</feature>
<feature type="transmembrane region" description="Helical" evidence="2">
    <location>
        <begin position="339"/>
        <end position="357"/>
    </location>
</feature>
<dbReference type="AlphaFoldDB" id="A0AA35CN57"/>
<organism evidence="4 5">
    <name type="scientific">Caldinitratiruptor microaerophilus</name>
    <dbReference type="NCBI Taxonomy" id="671077"/>
    <lineage>
        <taxon>Bacteria</taxon>
        <taxon>Bacillati</taxon>
        <taxon>Bacillota</taxon>
        <taxon>Clostridia</taxon>
        <taxon>Eubacteriales</taxon>
        <taxon>Symbiobacteriaceae</taxon>
        <taxon>Caldinitratiruptor</taxon>
    </lineage>
</organism>
<dbReference type="Gene3D" id="3.40.720.10">
    <property type="entry name" value="Alkaline Phosphatase, subunit A"/>
    <property type="match status" value="1"/>
</dbReference>
<sequence>MKRALAFILLLSLAGLAGTGAVAATRTAWRRLAAPVRRAGAHEGIAAGGQAAGAPPKPAEPLVLVLVDGLDAAAARRLPTFDYLARAGGFATVEGPSPDWPVTAWATVLTGEAPADHGRVLPSPLPPLAGPNLVATAREMGVSVALAGEPAFLSLLGAEDPQEAFPVPPGWSGTGSAFMAAARSALGREAHLTVIQIGGLHAVAHDLGRSGDTARPRAAEGADGPPPAEERWAEALGWLDARLAAVAGQIDLSRTTLVVLGTFASGPGRAHGRGDPVPLAAAGPGHAALLRTPPTSLAEVGRRLAGLAGVPSPPPRSPAAQPALAGWAAARWELVRPRLPWVAAGLFLGGLYLLLALRSAIGRALLAGLLTYHVAYYALFAAFGGRLSTALPALEGLGFAFWRDRAAQAGGAALLAAAVTGVRLGREGSRPRHAALGGIHLALVIWCTLALQALPVLLVIGWDGPVTFPGTGWTVKLFLDLIQGAFVGLGAPVWAGAAGVAAAIRRRLSGAEPGPVPVPPRGAAGIPVSPHHLGSVPVAASRMRPSGRRPARRPPSR</sequence>
<dbReference type="Proteomes" id="UP001163687">
    <property type="component" value="Chromosome"/>
</dbReference>
<feature type="transmembrane region" description="Helical" evidence="2">
    <location>
        <begin position="364"/>
        <end position="385"/>
    </location>
</feature>
<reference evidence="4" key="1">
    <citation type="submission" date="2022-03" db="EMBL/GenBank/DDBJ databases">
        <title>Complete genome sequence of Caldinitratiruptor microaerophilus.</title>
        <authorList>
            <person name="Mukaiyama R."/>
            <person name="Nishiyama T."/>
            <person name="Ueda K."/>
        </authorList>
    </citation>
    <scope>NUCLEOTIDE SEQUENCE</scope>
    <source>
        <strain evidence="4">JCM 16183</strain>
    </source>
</reference>
<feature type="signal peptide" evidence="3">
    <location>
        <begin position="1"/>
        <end position="23"/>
    </location>
</feature>